<gene>
    <name evidence="1" type="ORF">ACFQY8_05335</name>
</gene>
<accession>A0ABW2Y6E8</accession>
<keyword evidence="2" id="KW-1185">Reference proteome</keyword>
<dbReference type="Proteomes" id="UP001597036">
    <property type="component" value="Unassembled WGS sequence"/>
</dbReference>
<evidence type="ECO:0008006" key="3">
    <source>
        <dbReference type="Google" id="ProtNLM"/>
    </source>
</evidence>
<proteinExistence type="predicted"/>
<protein>
    <recommendedName>
        <fullName evidence="3">UDP-N-acetylmuramyl peptide synthase</fullName>
    </recommendedName>
</protein>
<sequence length="352" mass="38303">MSSVNESVNEHVTIGDIRRRYGISTVAPHSDAVTLTSVADELEDITPGALYLSPSSQYDSRIVHAAARRGAYAVFFMLPEQSKAVEIPIDSEIPVLFGNLRNSDRARICADLTGNPSQALAIFAVQGPRSIFVMRELYDVLHYLGNPLGVIDSRGGVSLERELWLKTPLSPLDVQRMLAIMAEDGATSVIVHVDDAVLETEALTQISIDVYSNPLKESYVVPQLDAVPHPEVKQSTQGGGLRGNTNRVARNFLKRQSSESRKNSDGELRKLARQNIQPYGAHISEQTACVDVSAEAKELVHDALNITGHSPVDEDAEFYDIATAVAMVLAAGVKKGSIKSALRLSREMKDEG</sequence>
<dbReference type="EMBL" id="JBHTHQ010000021">
    <property type="protein sequence ID" value="MFD0705164.1"/>
    <property type="molecule type" value="Genomic_DNA"/>
</dbReference>
<reference evidence="2" key="1">
    <citation type="journal article" date="2019" name="Int. J. Syst. Evol. Microbiol.">
        <title>The Global Catalogue of Microorganisms (GCM) 10K type strain sequencing project: providing services to taxonomists for standard genome sequencing and annotation.</title>
        <authorList>
            <consortium name="The Broad Institute Genomics Platform"/>
            <consortium name="The Broad Institute Genome Sequencing Center for Infectious Disease"/>
            <person name="Wu L."/>
            <person name="Ma J."/>
        </authorList>
    </citation>
    <scope>NUCLEOTIDE SEQUENCE [LARGE SCALE GENOMIC DNA]</scope>
    <source>
        <strain evidence="2">CCM 8604</strain>
    </source>
</reference>
<name>A0ABW2Y6E8_9BIFI</name>
<evidence type="ECO:0000313" key="1">
    <source>
        <dbReference type="EMBL" id="MFD0705164.1"/>
    </source>
</evidence>
<evidence type="ECO:0000313" key="2">
    <source>
        <dbReference type="Proteomes" id="UP001597036"/>
    </source>
</evidence>
<comment type="caution">
    <text evidence="1">The sequence shown here is derived from an EMBL/GenBank/DDBJ whole genome shotgun (WGS) entry which is preliminary data.</text>
</comment>
<organism evidence="1 2">
    <name type="scientific">Alloscardovia venturai</name>
    <dbReference type="NCBI Taxonomy" id="1769421"/>
    <lineage>
        <taxon>Bacteria</taxon>
        <taxon>Bacillati</taxon>
        <taxon>Actinomycetota</taxon>
        <taxon>Actinomycetes</taxon>
        <taxon>Bifidobacteriales</taxon>
        <taxon>Bifidobacteriaceae</taxon>
        <taxon>Alloscardovia</taxon>
    </lineage>
</organism>